<feature type="domain" description="Transposase IS200-like" evidence="1">
    <location>
        <begin position="8"/>
        <end position="143"/>
    </location>
</feature>
<protein>
    <recommendedName>
        <fullName evidence="1">Transposase IS200-like domain-containing protein</fullName>
    </recommendedName>
</protein>
<dbReference type="SMART" id="SM01321">
    <property type="entry name" value="Y1_Tnp"/>
    <property type="match status" value="1"/>
</dbReference>
<reference evidence="2 3" key="1">
    <citation type="journal article" date="2016" name="Nat. Commun.">
        <title>Thousands of microbial genomes shed light on interconnected biogeochemical processes in an aquifer system.</title>
        <authorList>
            <person name="Anantharaman K."/>
            <person name="Brown C.T."/>
            <person name="Hug L.A."/>
            <person name="Sharon I."/>
            <person name="Castelle C.J."/>
            <person name="Probst A.J."/>
            <person name="Thomas B.C."/>
            <person name="Singh A."/>
            <person name="Wilkins M.J."/>
            <person name="Karaoz U."/>
            <person name="Brodie E.L."/>
            <person name="Williams K.H."/>
            <person name="Hubbard S.S."/>
            <person name="Banfield J.F."/>
        </authorList>
    </citation>
    <scope>NUCLEOTIDE SEQUENCE [LARGE SCALE GENOMIC DNA]</scope>
</reference>
<name>A0A1G2DLA8_9BACT</name>
<comment type="caution">
    <text evidence="2">The sequence shown here is derived from an EMBL/GenBank/DDBJ whole genome shotgun (WGS) entry which is preliminary data.</text>
</comment>
<evidence type="ECO:0000313" key="2">
    <source>
        <dbReference type="EMBL" id="OGZ13761.1"/>
    </source>
</evidence>
<sequence>MERKIEFSIGEYYHLYNRGVEKREIFRGIRDYERFHKLLFVSNSKNPIIFRDIEKMSFGNIERGESLVAVGAYCLMPNHFHILVKEITQGGLTSFMGKLATAYSMYFNKVHERIGPLFQSRFKAEHVDRDEYLKYLFAYIHLNPVKLIEPHWKEEGGIKESKKVQQYLSNYCYSSYQDYLGVDREESLILSGEDFPVYFEKTDDFKEYITDWLKFSVEERIFKDEPERKNSD</sequence>
<dbReference type="SUPFAM" id="SSF143422">
    <property type="entry name" value="Transposase IS200-like"/>
    <property type="match status" value="1"/>
</dbReference>
<dbReference type="GO" id="GO:0004803">
    <property type="term" value="F:transposase activity"/>
    <property type="evidence" value="ECO:0007669"/>
    <property type="project" value="InterPro"/>
</dbReference>
<dbReference type="InterPro" id="IPR002686">
    <property type="entry name" value="Transposase_17"/>
</dbReference>
<dbReference type="STRING" id="1798665.A2942_02195"/>
<dbReference type="InterPro" id="IPR036515">
    <property type="entry name" value="Transposase_17_sf"/>
</dbReference>
<dbReference type="EMBL" id="MHLP01000004">
    <property type="protein sequence ID" value="OGZ13761.1"/>
    <property type="molecule type" value="Genomic_DNA"/>
</dbReference>
<evidence type="ECO:0000259" key="1">
    <source>
        <dbReference type="SMART" id="SM01321"/>
    </source>
</evidence>
<dbReference type="PANTHER" id="PTHR34322">
    <property type="entry name" value="TRANSPOSASE, Y1_TNP DOMAIN-CONTAINING"/>
    <property type="match status" value="1"/>
</dbReference>
<evidence type="ECO:0000313" key="3">
    <source>
        <dbReference type="Proteomes" id="UP000178534"/>
    </source>
</evidence>
<dbReference type="Gene3D" id="3.30.70.1290">
    <property type="entry name" value="Transposase IS200-like"/>
    <property type="match status" value="1"/>
</dbReference>
<dbReference type="Pfam" id="PF01797">
    <property type="entry name" value="Y1_Tnp"/>
    <property type="match status" value="1"/>
</dbReference>
<dbReference type="AlphaFoldDB" id="A0A1G2DLA8"/>
<dbReference type="GO" id="GO:0003677">
    <property type="term" value="F:DNA binding"/>
    <property type="evidence" value="ECO:0007669"/>
    <property type="project" value="InterPro"/>
</dbReference>
<organism evidence="2 3">
    <name type="scientific">Candidatus Lloydbacteria bacterium RIFCSPLOWO2_01_FULL_50_20</name>
    <dbReference type="NCBI Taxonomy" id="1798665"/>
    <lineage>
        <taxon>Bacteria</taxon>
        <taxon>Candidatus Lloydiibacteriota</taxon>
    </lineage>
</organism>
<dbReference type="GO" id="GO:0006313">
    <property type="term" value="P:DNA transposition"/>
    <property type="evidence" value="ECO:0007669"/>
    <property type="project" value="InterPro"/>
</dbReference>
<dbReference type="Proteomes" id="UP000178534">
    <property type="component" value="Unassembled WGS sequence"/>
</dbReference>
<proteinExistence type="predicted"/>
<dbReference type="PANTHER" id="PTHR34322:SF2">
    <property type="entry name" value="TRANSPOSASE IS200-LIKE DOMAIN-CONTAINING PROTEIN"/>
    <property type="match status" value="1"/>
</dbReference>
<accession>A0A1G2DLA8</accession>
<gene>
    <name evidence="2" type="ORF">A2942_02195</name>
</gene>